<feature type="signal peptide" evidence="1">
    <location>
        <begin position="1"/>
        <end position="20"/>
    </location>
</feature>
<evidence type="ECO:0000313" key="3">
    <source>
        <dbReference type="Proteomes" id="UP001152747"/>
    </source>
</evidence>
<dbReference type="AlphaFoldDB" id="A0A9P1J6I5"/>
<keyword evidence="1" id="KW-0732">Signal</keyword>
<dbReference type="Proteomes" id="UP001152747">
    <property type="component" value="Unassembled WGS sequence"/>
</dbReference>
<feature type="chain" id="PRO_5040441434" evidence="1">
    <location>
        <begin position="21"/>
        <end position="171"/>
    </location>
</feature>
<evidence type="ECO:0000313" key="2">
    <source>
        <dbReference type="EMBL" id="CAI5456698.1"/>
    </source>
</evidence>
<protein>
    <submittedName>
        <fullName evidence="2">Uncharacterized protein</fullName>
    </submittedName>
</protein>
<organism evidence="2 3">
    <name type="scientific">Caenorhabditis angaria</name>
    <dbReference type="NCBI Taxonomy" id="860376"/>
    <lineage>
        <taxon>Eukaryota</taxon>
        <taxon>Metazoa</taxon>
        <taxon>Ecdysozoa</taxon>
        <taxon>Nematoda</taxon>
        <taxon>Chromadorea</taxon>
        <taxon>Rhabditida</taxon>
        <taxon>Rhabditina</taxon>
        <taxon>Rhabditomorpha</taxon>
        <taxon>Rhabditoidea</taxon>
        <taxon>Rhabditidae</taxon>
        <taxon>Peloderinae</taxon>
        <taxon>Caenorhabditis</taxon>
    </lineage>
</organism>
<keyword evidence="3" id="KW-1185">Reference proteome</keyword>
<accession>A0A9P1J6I5</accession>
<gene>
    <name evidence="2" type="ORF">CAMP_LOCUS19335</name>
</gene>
<evidence type="ECO:0000256" key="1">
    <source>
        <dbReference type="SAM" id="SignalP"/>
    </source>
</evidence>
<reference evidence="2" key="1">
    <citation type="submission" date="2022-11" db="EMBL/GenBank/DDBJ databases">
        <authorList>
            <person name="Kikuchi T."/>
        </authorList>
    </citation>
    <scope>NUCLEOTIDE SEQUENCE</scope>
    <source>
        <strain evidence="2">PS1010</strain>
    </source>
</reference>
<sequence length="171" mass="19507">MLFKTTVILLVSCFFTQIFAFRDELAEKEITSIIQDLKKGLEQRTNSHYEVLLENTAIYILENPDIKLICQAEAARETPPPPLSLSKHARVQILLAFYEPDARLLRGLKDQIDVKLQKAIENQESLQTIAKLILHKDVLETAQHLADFKRFLKFLQAGIRDVSPLSKSSGF</sequence>
<name>A0A9P1J6I5_9PELO</name>
<dbReference type="EMBL" id="CANHGI010000006">
    <property type="protein sequence ID" value="CAI5456698.1"/>
    <property type="molecule type" value="Genomic_DNA"/>
</dbReference>
<comment type="caution">
    <text evidence="2">The sequence shown here is derived from an EMBL/GenBank/DDBJ whole genome shotgun (WGS) entry which is preliminary data.</text>
</comment>
<proteinExistence type="predicted"/>